<keyword evidence="1" id="KW-1133">Transmembrane helix</keyword>
<proteinExistence type="predicted"/>
<protein>
    <submittedName>
        <fullName evidence="2">ABC-2 family transporter protein</fullName>
    </submittedName>
</protein>
<dbReference type="STRING" id="1121325.SAMN04515677_101523"/>
<dbReference type="RefSeq" id="WP_092722552.1">
    <property type="nucleotide sequence ID" value="NZ_FNGW01000001.1"/>
</dbReference>
<evidence type="ECO:0000313" key="2">
    <source>
        <dbReference type="EMBL" id="SDL32975.1"/>
    </source>
</evidence>
<evidence type="ECO:0000256" key="1">
    <source>
        <dbReference type="SAM" id="Phobius"/>
    </source>
</evidence>
<organism evidence="2 3">
    <name type="scientific">Romboutsia lituseburensis DSM 797</name>
    <dbReference type="NCBI Taxonomy" id="1121325"/>
    <lineage>
        <taxon>Bacteria</taxon>
        <taxon>Bacillati</taxon>
        <taxon>Bacillota</taxon>
        <taxon>Clostridia</taxon>
        <taxon>Peptostreptococcales</taxon>
        <taxon>Peptostreptococcaceae</taxon>
        <taxon>Romboutsia</taxon>
    </lineage>
</organism>
<sequence length="259" mass="29659">MLNYIKSEFYRNINTKGNYIFLFGFMAFACFLNIVLGTFANNDPSFRYGSTAFSFSSFYTCMTPIILICLVFVSLMCSQEFKHNTLKNSISYGISRSQIYFSKFFVEIVIGTINLVLISASYIISAYIMLEDSGILHFNYLIRAIVACIPLFLVGVILAHCLYFIFENEISVWTTWIIIMMVIPKILSMLGKKIVVFNKISSCMPINIMSTYTYQEGSVSVLMSWMDKQVFIKCFVVGIIGTIIFYTLGLVLFKKRDIK</sequence>
<accession>A0A1G9J6V7</accession>
<dbReference type="Proteomes" id="UP000199068">
    <property type="component" value="Unassembled WGS sequence"/>
</dbReference>
<reference evidence="2 3" key="1">
    <citation type="submission" date="2016-10" db="EMBL/GenBank/DDBJ databases">
        <authorList>
            <person name="de Groot N.N."/>
        </authorList>
    </citation>
    <scope>NUCLEOTIDE SEQUENCE [LARGE SCALE GENOMIC DNA]</scope>
    <source>
        <strain evidence="2 3">DSM 797</strain>
    </source>
</reference>
<feature type="transmembrane region" description="Helical" evidence="1">
    <location>
        <begin position="52"/>
        <end position="77"/>
    </location>
</feature>
<name>A0A1G9J6V7_9FIRM</name>
<feature type="transmembrane region" description="Helical" evidence="1">
    <location>
        <begin position="140"/>
        <end position="166"/>
    </location>
</feature>
<feature type="transmembrane region" description="Helical" evidence="1">
    <location>
        <begin position="20"/>
        <end position="40"/>
    </location>
</feature>
<feature type="transmembrane region" description="Helical" evidence="1">
    <location>
        <begin position="230"/>
        <end position="253"/>
    </location>
</feature>
<dbReference type="PROSITE" id="PS51257">
    <property type="entry name" value="PROKAR_LIPOPROTEIN"/>
    <property type="match status" value="1"/>
</dbReference>
<dbReference type="AlphaFoldDB" id="A0A1G9J6V7"/>
<keyword evidence="3" id="KW-1185">Reference proteome</keyword>
<dbReference type="EMBL" id="FNGW01000001">
    <property type="protein sequence ID" value="SDL32975.1"/>
    <property type="molecule type" value="Genomic_DNA"/>
</dbReference>
<evidence type="ECO:0000313" key="3">
    <source>
        <dbReference type="Proteomes" id="UP000199068"/>
    </source>
</evidence>
<dbReference type="GO" id="GO:0140359">
    <property type="term" value="F:ABC-type transporter activity"/>
    <property type="evidence" value="ECO:0007669"/>
    <property type="project" value="InterPro"/>
</dbReference>
<feature type="transmembrane region" description="Helical" evidence="1">
    <location>
        <begin position="104"/>
        <end position="128"/>
    </location>
</feature>
<dbReference type="GO" id="GO:0005886">
    <property type="term" value="C:plasma membrane"/>
    <property type="evidence" value="ECO:0007669"/>
    <property type="project" value="UniProtKB-SubCell"/>
</dbReference>
<keyword evidence="1" id="KW-0472">Membrane</keyword>
<dbReference type="Pfam" id="PF12730">
    <property type="entry name" value="ABC2_membrane_4"/>
    <property type="match status" value="1"/>
</dbReference>
<feature type="transmembrane region" description="Helical" evidence="1">
    <location>
        <begin position="173"/>
        <end position="191"/>
    </location>
</feature>
<gene>
    <name evidence="2" type="ORF">SAMN04515677_101523</name>
</gene>
<keyword evidence="1" id="KW-0812">Transmembrane</keyword>
<dbReference type="PANTHER" id="PTHR37305">
    <property type="entry name" value="INTEGRAL MEMBRANE PROTEIN-RELATED"/>
    <property type="match status" value="1"/>
</dbReference>
<dbReference type="PANTHER" id="PTHR37305:SF1">
    <property type="entry name" value="MEMBRANE PROTEIN"/>
    <property type="match status" value="1"/>
</dbReference>